<dbReference type="EMBL" id="FJUY01000001">
    <property type="protein sequence ID" value="CZT14166.1"/>
    <property type="molecule type" value="Genomic_DNA"/>
</dbReference>
<evidence type="ECO:0000256" key="1">
    <source>
        <dbReference type="ARBA" id="ARBA00004123"/>
    </source>
</evidence>
<keyword evidence="2" id="KW-0539">Nucleus</keyword>
<keyword evidence="7" id="KW-1185">Reference proteome</keyword>
<accession>A0A2D3UTP6</accession>
<evidence type="ECO:0000313" key="7">
    <source>
        <dbReference type="Proteomes" id="UP000225277"/>
    </source>
</evidence>
<feature type="compositionally biased region" description="Low complexity" evidence="4">
    <location>
        <begin position="187"/>
        <end position="196"/>
    </location>
</feature>
<feature type="compositionally biased region" description="Low complexity" evidence="4">
    <location>
        <begin position="110"/>
        <end position="131"/>
    </location>
</feature>
<dbReference type="Proteomes" id="UP000225277">
    <property type="component" value="Unassembled WGS sequence"/>
</dbReference>
<dbReference type="RefSeq" id="XP_023621064.1">
    <property type="nucleotide sequence ID" value="XM_023765296.1"/>
</dbReference>
<comment type="subcellular location">
    <subcellularLocation>
        <location evidence="1">Nucleus</location>
    </subcellularLocation>
</comment>
<feature type="domain" description="INO80 complex subunit F" evidence="5">
    <location>
        <begin position="20"/>
        <end position="66"/>
    </location>
</feature>
<evidence type="ECO:0000256" key="3">
    <source>
        <dbReference type="SAM" id="Coils"/>
    </source>
</evidence>
<dbReference type="Pfam" id="PF24245">
    <property type="entry name" value="INO80F"/>
    <property type="match status" value="1"/>
</dbReference>
<feature type="compositionally biased region" description="Polar residues" evidence="4">
    <location>
        <begin position="201"/>
        <end position="219"/>
    </location>
</feature>
<sequence length="237" mass="25830">MNSDAATTPAPLAPSVEKAYYRKCIALKRRLNEVEAANDEARLRRLRLDRAIMKMRLERAFLLDELRRRMDTNIDGSDGSGEEGMATPPPDRPHRDKRRRPTSGNANGNQQTGFAQPPQQPGPQQYTPSQSRNPSDPNVGSAQLVPGPGNSMVPPNMVTDDGRYFYSEQQQRQAPPPMPHGSPYGPPSNGLPNSGGRSERVNSMNSMEVGAPSSTQAVGNGQEEHDGGRNAFTAVNQ</sequence>
<evidence type="ECO:0000313" key="6">
    <source>
        <dbReference type="EMBL" id="CZT14166.1"/>
    </source>
</evidence>
<evidence type="ECO:0000256" key="2">
    <source>
        <dbReference type="ARBA" id="ARBA00023242"/>
    </source>
</evidence>
<keyword evidence="3" id="KW-0175">Coiled coil</keyword>
<dbReference type="OrthoDB" id="10070927at2759"/>
<gene>
    <name evidence="6" type="ORF">RCC_00139</name>
</gene>
<dbReference type="GeneID" id="35595544"/>
<evidence type="ECO:0000259" key="5">
    <source>
        <dbReference type="Pfam" id="PF24245"/>
    </source>
</evidence>
<evidence type="ECO:0000256" key="4">
    <source>
        <dbReference type="SAM" id="MobiDB-lite"/>
    </source>
</evidence>
<dbReference type="STRING" id="112498.A0A2D3UTP6"/>
<protein>
    <recommendedName>
        <fullName evidence="5">INO80 complex subunit F domain-containing protein</fullName>
    </recommendedName>
</protein>
<feature type="coiled-coil region" evidence="3">
    <location>
        <begin position="24"/>
        <end position="51"/>
    </location>
</feature>
<feature type="compositionally biased region" description="Polar residues" evidence="4">
    <location>
        <begin position="132"/>
        <end position="141"/>
    </location>
</feature>
<reference evidence="6 7" key="1">
    <citation type="submission" date="2016-03" db="EMBL/GenBank/DDBJ databases">
        <authorList>
            <person name="Ploux O."/>
        </authorList>
    </citation>
    <scope>NUCLEOTIDE SEQUENCE [LARGE SCALE GENOMIC DNA]</scope>
    <source>
        <strain evidence="6 7">URUG2</strain>
    </source>
</reference>
<name>A0A2D3UTP6_9PEZI</name>
<feature type="compositionally biased region" description="Pro residues" evidence="4">
    <location>
        <begin position="174"/>
        <end position="186"/>
    </location>
</feature>
<feature type="region of interest" description="Disordered" evidence="4">
    <location>
        <begin position="72"/>
        <end position="237"/>
    </location>
</feature>
<organism evidence="6 7">
    <name type="scientific">Ramularia collo-cygni</name>
    <dbReference type="NCBI Taxonomy" id="112498"/>
    <lineage>
        <taxon>Eukaryota</taxon>
        <taxon>Fungi</taxon>
        <taxon>Dikarya</taxon>
        <taxon>Ascomycota</taxon>
        <taxon>Pezizomycotina</taxon>
        <taxon>Dothideomycetes</taxon>
        <taxon>Dothideomycetidae</taxon>
        <taxon>Mycosphaerellales</taxon>
        <taxon>Mycosphaerellaceae</taxon>
        <taxon>Ramularia</taxon>
    </lineage>
</organism>
<dbReference type="AlphaFoldDB" id="A0A2D3UTP6"/>
<dbReference type="InterPro" id="IPR056513">
    <property type="entry name" value="INO80F"/>
</dbReference>
<proteinExistence type="predicted"/>
<dbReference type="GO" id="GO:0005634">
    <property type="term" value="C:nucleus"/>
    <property type="evidence" value="ECO:0007669"/>
    <property type="project" value="UniProtKB-SubCell"/>
</dbReference>